<accession>A0ABP3DX26</accession>
<comment type="caution">
    <text evidence="3">The sequence shown here is derived from an EMBL/GenBank/DDBJ whole genome shotgun (WGS) entry which is preliminary data.</text>
</comment>
<reference evidence="4" key="1">
    <citation type="journal article" date="2019" name="Int. J. Syst. Evol. Microbiol.">
        <title>The Global Catalogue of Microorganisms (GCM) 10K type strain sequencing project: providing services to taxonomists for standard genome sequencing and annotation.</title>
        <authorList>
            <consortium name="The Broad Institute Genomics Platform"/>
            <consortium name="The Broad Institute Genome Sequencing Center for Infectious Disease"/>
            <person name="Wu L."/>
            <person name="Ma J."/>
        </authorList>
    </citation>
    <scope>NUCLEOTIDE SEQUENCE [LARGE SCALE GENOMIC DNA]</scope>
    <source>
        <strain evidence="4">JCM 3380</strain>
    </source>
</reference>
<proteinExistence type="inferred from homology"/>
<evidence type="ECO:0000313" key="4">
    <source>
        <dbReference type="Proteomes" id="UP001500416"/>
    </source>
</evidence>
<dbReference type="PRINTS" id="PR00081">
    <property type="entry name" value="GDHRDH"/>
</dbReference>
<sequence>MELKGQVALVTGSTAGIGRETARVLARAGAEVVVTGRDAGRGAETVREIEEEGGVARFVEADMGDLDAVRRLATEVGEVDILVNNAGVYPFAPTVEQTVEDYDLMFDVNVRALFFLTAALAPGMVAKGSGSIVNISTMVTAVGIPGAAVYGATKAAVESLTRTWAVEFKGVRVNTVSPGPVITDTVLAMNPGVAEQVGKATLLGRVAQPAEIAEAVLFLASPRASYVTGQNLVVDGGHNII</sequence>
<dbReference type="PANTHER" id="PTHR42879:SF2">
    <property type="entry name" value="3-OXOACYL-[ACYL-CARRIER-PROTEIN] REDUCTASE FABG"/>
    <property type="match status" value="1"/>
</dbReference>
<keyword evidence="4" id="KW-1185">Reference proteome</keyword>
<dbReference type="RefSeq" id="WP_343936450.1">
    <property type="nucleotide sequence ID" value="NZ_BAAABU010000013.1"/>
</dbReference>
<evidence type="ECO:0000256" key="1">
    <source>
        <dbReference type="ARBA" id="ARBA00006484"/>
    </source>
</evidence>
<gene>
    <name evidence="3" type="ORF">GCM10010492_51450</name>
</gene>
<dbReference type="PANTHER" id="PTHR42879">
    <property type="entry name" value="3-OXOACYL-(ACYL-CARRIER-PROTEIN) REDUCTASE"/>
    <property type="match status" value="1"/>
</dbReference>
<feature type="domain" description="Ketoreductase" evidence="2">
    <location>
        <begin position="6"/>
        <end position="185"/>
    </location>
</feature>
<dbReference type="InterPro" id="IPR057326">
    <property type="entry name" value="KR_dom"/>
</dbReference>
<dbReference type="Gene3D" id="3.40.50.720">
    <property type="entry name" value="NAD(P)-binding Rossmann-like Domain"/>
    <property type="match status" value="1"/>
</dbReference>
<comment type="similarity">
    <text evidence="1">Belongs to the short-chain dehydrogenases/reductases (SDR) family.</text>
</comment>
<dbReference type="InterPro" id="IPR050259">
    <property type="entry name" value="SDR"/>
</dbReference>
<evidence type="ECO:0000313" key="3">
    <source>
        <dbReference type="EMBL" id="GAA0245717.1"/>
    </source>
</evidence>
<organism evidence="3 4">
    <name type="scientific">Saccharothrix mutabilis subsp. mutabilis</name>
    <dbReference type="NCBI Taxonomy" id="66855"/>
    <lineage>
        <taxon>Bacteria</taxon>
        <taxon>Bacillati</taxon>
        <taxon>Actinomycetota</taxon>
        <taxon>Actinomycetes</taxon>
        <taxon>Pseudonocardiales</taxon>
        <taxon>Pseudonocardiaceae</taxon>
        <taxon>Saccharothrix</taxon>
    </lineage>
</organism>
<dbReference type="CDD" id="cd05233">
    <property type="entry name" value="SDR_c"/>
    <property type="match status" value="1"/>
</dbReference>
<dbReference type="SUPFAM" id="SSF51735">
    <property type="entry name" value="NAD(P)-binding Rossmann-fold domains"/>
    <property type="match status" value="1"/>
</dbReference>
<name>A0ABP3DX26_9PSEU</name>
<dbReference type="EMBL" id="BAAABU010000013">
    <property type="protein sequence ID" value="GAA0245717.1"/>
    <property type="molecule type" value="Genomic_DNA"/>
</dbReference>
<dbReference type="InterPro" id="IPR002347">
    <property type="entry name" value="SDR_fam"/>
</dbReference>
<dbReference type="Proteomes" id="UP001500416">
    <property type="component" value="Unassembled WGS sequence"/>
</dbReference>
<protein>
    <submittedName>
        <fullName evidence="3">SDR family oxidoreductase</fullName>
    </submittedName>
</protein>
<dbReference type="Pfam" id="PF13561">
    <property type="entry name" value="adh_short_C2"/>
    <property type="match status" value="1"/>
</dbReference>
<dbReference type="PRINTS" id="PR00080">
    <property type="entry name" value="SDRFAMILY"/>
</dbReference>
<evidence type="ECO:0000259" key="2">
    <source>
        <dbReference type="SMART" id="SM00822"/>
    </source>
</evidence>
<dbReference type="SMART" id="SM00822">
    <property type="entry name" value="PKS_KR"/>
    <property type="match status" value="1"/>
</dbReference>
<dbReference type="InterPro" id="IPR036291">
    <property type="entry name" value="NAD(P)-bd_dom_sf"/>
</dbReference>